<gene>
    <name evidence="2" type="ORF">C7447_103462</name>
</gene>
<dbReference type="SUPFAM" id="SSF159941">
    <property type="entry name" value="MM3350-like"/>
    <property type="match status" value="1"/>
</dbReference>
<proteinExistence type="predicted"/>
<evidence type="ECO:0000313" key="2">
    <source>
        <dbReference type="EMBL" id="TYP98289.1"/>
    </source>
</evidence>
<dbReference type="Pfam" id="PF07929">
    <property type="entry name" value="PRiA4_ORF3"/>
    <property type="match status" value="1"/>
</dbReference>
<dbReference type="EMBL" id="VNIA01000003">
    <property type="protein sequence ID" value="TYP98289.1"/>
    <property type="molecule type" value="Genomic_DNA"/>
</dbReference>
<feature type="domain" description="Plasmid pRiA4b Orf3-like" evidence="1">
    <location>
        <begin position="2"/>
        <end position="112"/>
    </location>
</feature>
<dbReference type="InterPro" id="IPR012912">
    <property type="entry name" value="Plasmid_pRiA4b_Orf3-like"/>
</dbReference>
<dbReference type="InterPro" id="IPR024047">
    <property type="entry name" value="MM3350-like_sf"/>
</dbReference>
<keyword evidence="3" id="KW-1185">Reference proteome</keyword>
<dbReference type="AlphaFoldDB" id="A0A5S5DUJ6"/>
<evidence type="ECO:0000313" key="3">
    <source>
        <dbReference type="Proteomes" id="UP000323136"/>
    </source>
</evidence>
<comment type="caution">
    <text evidence="2">The sequence shown here is derived from an EMBL/GenBank/DDBJ whole genome shotgun (WGS) entry which is preliminary data.</text>
</comment>
<dbReference type="Gene3D" id="3.10.290.30">
    <property type="entry name" value="MM3350-like"/>
    <property type="match status" value="1"/>
</dbReference>
<name>A0A5S5DUJ6_9FLAO</name>
<sequence length="170" mass="19802">MYKVRVILDTKEDVIRTLLVDEKQSLEDLHFTIAKAFGFNGQEMASFYRSDNEWNQGEEIPLFNMAEAGEGVSMATCTLNETLPNESDKLIYVYDFLQMWTFYVEVLEQSDEITSEAKILLSIGNIPDEAPKKEFTADKLENDFDDEFDDEFDDKFNDFENLDDIDFDTY</sequence>
<evidence type="ECO:0000259" key="1">
    <source>
        <dbReference type="Pfam" id="PF07929"/>
    </source>
</evidence>
<dbReference type="RefSeq" id="WP_148870603.1">
    <property type="nucleotide sequence ID" value="NZ_VNIA01000003.1"/>
</dbReference>
<organism evidence="2 3">
    <name type="scientific">Tenacibaculum adriaticum</name>
    <dbReference type="NCBI Taxonomy" id="413713"/>
    <lineage>
        <taxon>Bacteria</taxon>
        <taxon>Pseudomonadati</taxon>
        <taxon>Bacteroidota</taxon>
        <taxon>Flavobacteriia</taxon>
        <taxon>Flavobacteriales</taxon>
        <taxon>Flavobacteriaceae</taxon>
        <taxon>Tenacibaculum</taxon>
    </lineage>
</organism>
<dbReference type="Proteomes" id="UP000323136">
    <property type="component" value="Unassembled WGS sequence"/>
</dbReference>
<reference evidence="2 3" key="1">
    <citation type="submission" date="2019-07" db="EMBL/GenBank/DDBJ databases">
        <title>Genomic Encyclopedia of Type Strains, Phase IV (KMG-IV): sequencing the most valuable type-strain genomes for metagenomic binning, comparative biology and taxonomic classification.</title>
        <authorList>
            <person name="Goeker M."/>
        </authorList>
    </citation>
    <scope>NUCLEOTIDE SEQUENCE [LARGE SCALE GENOMIC DNA]</scope>
    <source>
        <strain evidence="2 3">DSM 18961</strain>
    </source>
</reference>
<dbReference type="OrthoDB" id="666725at2"/>
<protein>
    <submittedName>
        <fullName evidence="2">PRiA4b ORF-3-like protein</fullName>
    </submittedName>
</protein>
<accession>A0A5S5DUJ6</accession>